<dbReference type="InterPro" id="IPR015947">
    <property type="entry name" value="PUA-like_sf"/>
</dbReference>
<evidence type="ECO:0000313" key="3">
    <source>
        <dbReference type="Proteomes" id="UP000037460"/>
    </source>
</evidence>
<accession>A0A0M0JZJ0</accession>
<evidence type="ECO:0000313" key="2">
    <source>
        <dbReference type="EMBL" id="KOO32066.1"/>
    </source>
</evidence>
<protein>
    <recommendedName>
        <fullName evidence="4">Lon N-terminal domain-containing protein</fullName>
    </recommendedName>
</protein>
<dbReference type="Proteomes" id="UP000037460">
    <property type="component" value="Unassembled WGS sequence"/>
</dbReference>
<evidence type="ECO:0008006" key="4">
    <source>
        <dbReference type="Google" id="ProtNLM"/>
    </source>
</evidence>
<dbReference type="InterPro" id="IPR046336">
    <property type="entry name" value="Lon_prtase_N_sf"/>
</dbReference>
<reference evidence="3" key="1">
    <citation type="journal article" date="2015" name="PLoS Genet.">
        <title>Genome Sequence and Transcriptome Analyses of Chrysochromulina tobin: Metabolic Tools for Enhanced Algal Fitness in the Prominent Order Prymnesiales (Haptophyceae).</title>
        <authorList>
            <person name="Hovde B.T."/>
            <person name="Deodato C.R."/>
            <person name="Hunsperger H.M."/>
            <person name="Ryken S.A."/>
            <person name="Yost W."/>
            <person name="Jha R.K."/>
            <person name="Patterson J."/>
            <person name="Monnat R.J. Jr."/>
            <person name="Barlow S.B."/>
            <person name="Starkenburg S.R."/>
            <person name="Cattolico R.A."/>
        </authorList>
    </citation>
    <scope>NUCLEOTIDE SEQUENCE</scope>
    <source>
        <strain evidence="3">CCMP291</strain>
    </source>
</reference>
<name>A0A0M0JZJ0_9EUKA</name>
<keyword evidence="3" id="KW-1185">Reference proteome</keyword>
<sequence>MDSDDVLTEIMYQLTKGCSSPHAAADALATISPVSRRFARLAKLDLFWRPIAQKRWHCQHDEATYLQAAAEAAAVASLPGTAAAGTWREHFRLREDDLVLDFPVFFMGSELSPAKPIGLHLYEPRYRRLIQVAMGRDERFIFAKRPPKAGLVAWLCECHSVSIYPDGRADLYALPALRCLPRDDLMAKAQRLDGSVHDEEADDMEEGGDEERGDIEHDGEDEVAVAETGASDGREEGRKRPDQASDDADSEQAASGGLSNEHASERREVSSVDHVIDVA</sequence>
<feature type="compositionally biased region" description="Basic and acidic residues" evidence="1">
    <location>
        <begin position="232"/>
        <end position="243"/>
    </location>
</feature>
<proteinExistence type="predicted"/>
<dbReference type="Gene3D" id="2.30.130.40">
    <property type="entry name" value="LON domain-like"/>
    <property type="match status" value="1"/>
</dbReference>
<comment type="caution">
    <text evidence="2">The sequence shown here is derived from an EMBL/GenBank/DDBJ whole genome shotgun (WGS) entry which is preliminary data.</text>
</comment>
<organism evidence="2 3">
    <name type="scientific">Chrysochromulina tobinii</name>
    <dbReference type="NCBI Taxonomy" id="1460289"/>
    <lineage>
        <taxon>Eukaryota</taxon>
        <taxon>Haptista</taxon>
        <taxon>Haptophyta</taxon>
        <taxon>Prymnesiophyceae</taxon>
        <taxon>Prymnesiales</taxon>
        <taxon>Chrysochromulinaceae</taxon>
        <taxon>Chrysochromulina</taxon>
    </lineage>
</organism>
<feature type="compositionally biased region" description="Basic and acidic residues" evidence="1">
    <location>
        <begin position="262"/>
        <end position="279"/>
    </location>
</feature>
<gene>
    <name evidence="2" type="ORF">Ctob_008054</name>
</gene>
<feature type="region of interest" description="Disordered" evidence="1">
    <location>
        <begin position="192"/>
        <end position="279"/>
    </location>
</feature>
<feature type="compositionally biased region" description="Acidic residues" evidence="1">
    <location>
        <begin position="199"/>
        <end position="224"/>
    </location>
</feature>
<dbReference type="AlphaFoldDB" id="A0A0M0JZJ0"/>
<evidence type="ECO:0000256" key="1">
    <source>
        <dbReference type="SAM" id="MobiDB-lite"/>
    </source>
</evidence>
<dbReference type="OrthoDB" id="45613at2759"/>
<dbReference type="SUPFAM" id="SSF88697">
    <property type="entry name" value="PUA domain-like"/>
    <property type="match status" value="1"/>
</dbReference>
<dbReference type="EMBL" id="JWZX01001855">
    <property type="protein sequence ID" value="KOO32066.1"/>
    <property type="molecule type" value="Genomic_DNA"/>
</dbReference>